<comment type="function">
    <text evidence="2">Adenine glycosylase active on G-A mispairs. MutY also corrects error-prone DNA synthesis past GO lesions which are due to the oxidatively damaged form of guanine: 7,8-dihydro-8-oxoguanine (8-oxo-dGTP).</text>
</comment>
<dbReference type="Gene3D" id="3.90.79.10">
    <property type="entry name" value="Nucleoside Triphosphate Pyrophosphohydrolase"/>
    <property type="match status" value="1"/>
</dbReference>
<dbReference type="InterPro" id="IPR029119">
    <property type="entry name" value="MutY_C"/>
</dbReference>
<dbReference type="GO" id="GO:0032357">
    <property type="term" value="F:oxidized purine DNA binding"/>
    <property type="evidence" value="ECO:0007669"/>
    <property type="project" value="TreeGrafter"/>
</dbReference>
<keyword evidence="13 14" id="KW-0326">Glycosidase</keyword>
<evidence type="ECO:0000256" key="2">
    <source>
        <dbReference type="ARBA" id="ARBA00002933"/>
    </source>
</evidence>
<dbReference type="EMBL" id="VTOW01000003">
    <property type="protein sequence ID" value="NKE72599.1"/>
    <property type="molecule type" value="Genomic_DNA"/>
</dbReference>
<dbReference type="SUPFAM" id="SSF55811">
    <property type="entry name" value="Nudix"/>
    <property type="match status" value="1"/>
</dbReference>
<keyword evidence="7" id="KW-0479">Metal-binding</keyword>
<evidence type="ECO:0000256" key="11">
    <source>
        <dbReference type="ARBA" id="ARBA00023014"/>
    </source>
</evidence>
<evidence type="ECO:0000256" key="7">
    <source>
        <dbReference type="ARBA" id="ARBA00022723"/>
    </source>
</evidence>
<proteinExistence type="inferred from homology"/>
<dbReference type="SUPFAM" id="SSF48150">
    <property type="entry name" value="DNA-glycosylase"/>
    <property type="match status" value="1"/>
</dbReference>
<dbReference type="InterPro" id="IPR003265">
    <property type="entry name" value="HhH-GPD_domain"/>
</dbReference>
<evidence type="ECO:0000256" key="14">
    <source>
        <dbReference type="RuleBase" id="RU365096"/>
    </source>
</evidence>
<keyword evidence="8 14" id="KW-0227">DNA damage</keyword>
<dbReference type="EC" id="3.2.2.31" evidence="4 14"/>
<reference evidence="16 17" key="1">
    <citation type="journal article" date="2020" name="Nature">
        <title>Bacterial chemolithoautotrophy via manganese oxidation.</title>
        <authorList>
            <person name="Yu H."/>
            <person name="Leadbetter J.R."/>
        </authorList>
    </citation>
    <scope>NUCLEOTIDE SEQUENCE [LARGE SCALE GENOMIC DNA]</scope>
    <source>
        <strain evidence="16 17">Mn-1</strain>
    </source>
</reference>
<dbReference type="AlphaFoldDB" id="A0A7X6DSM8"/>
<dbReference type="PANTHER" id="PTHR42944:SF1">
    <property type="entry name" value="ADENINE DNA GLYCOSYLASE"/>
    <property type="match status" value="1"/>
</dbReference>
<feature type="domain" description="Nudix hydrolase" evidence="15">
    <location>
        <begin position="235"/>
        <end position="361"/>
    </location>
</feature>
<dbReference type="InterPro" id="IPR011257">
    <property type="entry name" value="DNA_glycosylase"/>
</dbReference>
<dbReference type="RefSeq" id="WP_238339612.1">
    <property type="nucleotide sequence ID" value="NZ_VTOW01000003.1"/>
</dbReference>
<comment type="cofactor">
    <cofactor evidence="14">
        <name>[4Fe-4S] cluster</name>
        <dbReference type="ChEBI" id="CHEBI:49883"/>
    </cofactor>
    <text evidence="14">Binds 1 [4Fe-4S] cluster.</text>
</comment>
<keyword evidence="12" id="KW-0234">DNA repair</keyword>
<keyword evidence="6" id="KW-0004">4Fe-4S</keyword>
<organism evidence="16 17">
    <name type="scientific">Candidatus Manganitrophus noduliformans</name>
    <dbReference type="NCBI Taxonomy" id="2606439"/>
    <lineage>
        <taxon>Bacteria</taxon>
        <taxon>Pseudomonadati</taxon>
        <taxon>Nitrospirota</taxon>
        <taxon>Nitrospiria</taxon>
        <taxon>Candidatus Troglogloeales</taxon>
        <taxon>Candidatus Manganitrophaceae</taxon>
        <taxon>Candidatus Manganitrophus</taxon>
    </lineage>
</organism>
<protein>
    <recommendedName>
        <fullName evidence="5 14">Adenine DNA glycosylase</fullName>
        <ecNumber evidence="4 14">3.2.2.31</ecNumber>
    </recommendedName>
</protein>
<evidence type="ECO:0000256" key="5">
    <source>
        <dbReference type="ARBA" id="ARBA00022023"/>
    </source>
</evidence>
<dbReference type="GO" id="GO:0000701">
    <property type="term" value="F:purine-specific mismatch base pair DNA N-glycosylase activity"/>
    <property type="evidence" value="ECO:0007669"/>
    <property type="project" value="UniProtKB-EC"/>
</dbReference>
<evidence type="ECO:0000313" key="16">
    <source>
        <dbReference type="EMBL" id="NKE72599.1"/>
    </source>
</evidence>
<dbReference type="GO" id="GO:0034039">
    <property type="term" value="F:8-oxo-7,8-dihydroguanine DNA N-glycosylase activity"/>
    <property type="evidence" value="ECO:0007669"/>
    <property type="project" value="TreeGrafter"/>
</dbReference>
<dbReference type="FunFam" id="1.10.1670.10:FF:000002">
    <property type="entry name" value="Adenine DNA glycosylase"/>
    <property type="match status" value="1"/>
</dbReference>
<evidence type="ECO:0000256" key="13">
    <source>
        <dbReference type="ARBA" id="ARBA00023295"/>
    </source>
</evidence>
<dbReference type="PANTHER" id="PTHR42944">
    <property type="entry name" value="ADENINE DNA GLYCOSYLASE"/>
    <property type="match status" value="1"/>
</dbReference>
<evidence type="ECO:0000256" key="4">
    <source>
        <dbReference type="ARBA" id="ARBA00012045"/>
    </source>
</evidence>
<dbReference type="SMART" id="SM00478">
    <property type="entry name" value="ENDO3c"/>
    <property type="match status" value="1"/>
</dbReference>
<evidence type="ECO:0000313" key="17">
    <source>
        <dbReference type="Proteomes" id="UP000534783"/>
    </source>
</evidence>
<dbReference type="GO" id="GO:0035485">
    <property type="term" value="F:adenine/guanine mispair binding"/>
    <property type="evidence" value="ECO:0007669"/>
    <property type="project" value="TreeGrafter"/>
</dbReference>
<dbReference type="CDD" id="cd03431">
    <property type="entry name" value="NUDIX_DNA_Glycosylase_C-MutY"/>
    <property type="match status" value="1"/>
</dbReference>
<evidence type="ECO:0000256" key="8">
    <source>
        <dbReference type="ARBA" id="ARBA00022763"/>
    </source>
</evidence>
<dbReference type="Pfam" id="PF14815">
    <property type="entry name" value="NUDIX_4"/>
    <property type="match status" value="1"/>
</dbReference>
<dbReference type="PROSITE" id="PS51462">
    <property type="entry name" value="NUDIX"/>
    <property type="match status" value="1"/>
</dbReference>
<dbReference type="InterPro" id="IPR023170">
    <property type="entry name" value="HhH_base_excis_C"/>
</dbReference>
<accession>A0A7X6DSM8</accession>
<dbReference type="InterPro" id="IPR044298">
    <property type="entry name" value="MIG/MutY"/>
</dbReference>
<keyword evidence="10 14" id="KW-0408">Iron</keyword>
<dbReference type="PROSITE" id="PS01155">
    <property type="entry name" value="ENDONUCLEASE_III_2"/>
    <property type="match status" value="1"/>
</dbReference>
<sequence length="370" mass="42409">MSDVIDQDEFAFFTRNLLKWYRAHGRDLPWRRTTDPYAIWVSEIMLQQTQVATVLPYYERFLSSFPAIRDLASASPDKVLKAWEGLGYYARARHLHRAANEIMIRFGGKFPSRFEEILSLPGIGRSTAGAIATIALGQRYPILDGNVKRVLCRYFCIEEDPKKKEIEEQLWDYSEKLLPRKGADDYTQAVMDLGATLCTPAEPRCPLCPVRNQCKAREKGIQEKLPIKGAGKIIPERDYVAGVVFRKEKVLIRRRPAKGLLGGLWEFPGGRVDLDGRAGGFEKKIKGTLQKEIPWTVDQWAPWGKIKHTFTHFKMTLHVFSGRIEERKGKNTDAQKWVAVEELSNYPFSSAHQKILSKLKQPDEQPRLFS</sequence>
<dbReference type="FunFam" id="1.10.340.30:FF:000002">
    <property type="entry name" value="Adenine DNA glycosylase"/>
    <property type="match status" value="1"/>
</dbReference>
<comment type="caution">
    <text evidence="16">The sequence shown here is derived from an EMBL/GenBank/DDBJ whole genome shotgun (WGS) entry which is preliminary data.</text>
</comment>
<dbReference type="GO" id="GO:0006284">
    <property type="term" value="P:base-excision repair"/>
    <property type="evidence" value="ECO:0007669"/>
    <property type="project" value="UniProtKB-UniRule"/>
</dbReference>
<comment type="catalytic activity">
    <reaction evidence="1 14">
        <text>Hydrolyzes free adenine bases from 7,8-dihydro-8-oxoguanine:adenine mismatched double-stranded DNA, leaving an apurinic site.</text>
        <dbReference type="EC" id="3.2.2.31"/>
    </reaction>
</comment>
<evidence type="ECO:0000256" key="1">
    <source>
        <dbReference type="ARBA" id="ARBA00000843"/>
    </source>
</evidence>
<dbReference type="GO" id="GO:0046872">
    <property type="term" value="F:metal ion binding"/>
    <property type="evidence" value="ECO:0007669"/>
    <property type="project" value="UniProtKB-UniRule"/>
</dbReference>
<dbReference type="GO" id="GO:0051539">
    <property type="term" value="F:4 iron, 4 sulfur cluster binding"/>
    <property type="evidence" value="ECO:0007669"/>
    <property type="project" value="UniProtKB-UniRule"/>
</dbReference>
<evidence type="ECO:0000256" key="9">
    <source>
        <dbReference type="ARBA" id="ARBA00022801"/>
    </source>
</evidence>
<dbReference type="Pfam" id="PF00730">
    <property type="entry name" value="HhH-GPD"/>
    <property type="match status" value="1"/>
</dbReference>
<name>A0A7X6DSM8_9BACT</name>
<dbReference type="InterPro" id="IPR000445">
    <property type="entry name" value="HhH_motif"/>
</dbReference>
<evidence type="ECO:0000256" key="3">
    <source>
        <dbReference type="ARBA" id="ARBA00008343"/>
    </source>
</evidence>
<keyword evidence="9" id="KW-0378">Hydrolase</keyword>
<evidence type="ECO:0000259" key="15">
    <source>
        <dbReference type="PROSITE" id="PS51462"/>
    </source>
</evidence>
<evidence type="ECO:0000256" key="12">
    <source>
        <dbReference type="ARBA" id="ARBA00023204"/>
    </source>
</evidence>
<gene>
    <name evidence="16" type="primary">mutY</name>
    <name evidence="16" type="ORF">MNODULE_17750</name>
</gene>
<dbReference type="InterPro" id="IPR000086">
    <property type="entry name" value="NUDIX_hydrolase_dom"/>
</dbReference>
<dbReference type="NCBIfam" id="TIGR01084">
    <property type="entry name" value="mutY"/>
    <property type="match status" value="1"/>
</dbReference>
<dbReference type="GO" id="GO:0006298">
    <property type="term" value="P:mismatch repair"/>
    <property type="evidence" value="ECO:0007669"/>
    <property type="project" value="TreeGrafter"/>
</dbReference>
<dbReference type="InterPro" id="IPR005760">
    <property type="entry name" value="A/G_AdeGlyc_MutY"/>
</dbReference>
<dbReference type="Gene3D" id="1.10.340.30">
    <property type="entry name" value="Hypothetical protein, domain 2"/>
    <property type="match status" value="1"/>
</dbReference>
<dbReference type="InterPro" id="IPR004036">
    <property type="entry name" value="Endonuclease-III-like_CS2"/>
</dbReference>
<dbReference type="Proteomes" id="UP000534783">
    <property type="component" value="Unassembled WGS sequence"/>
</dbReference>
<dbReference type="Gene3D" id="1.10.1670.10">
    <property type="entry name" value="Helix-hairpin-Helix base-excision DNA repair enzymes (C-terminal)"/>
    <property type="match status" value="1"/>
</dbReference>
<keyword evidence="17" id="KW-1185">Reference proteome</keyword>
<dbReference type="CDD" id="cd00056">
    <property type="entry name" value="ENDO3c"/>
    <property type="match status" value="1"/>
</dbReference>
<evidence type="ECO:0000256" key="10">
    <source>
        <dbReference type="ARBA" id="ARBA00023004"/>
    </source>
</evidence>
<evidence type="ECO:0000256" key="6">
    <source>
        <dbReference type="ARBA" id="ARBA00022485"/>
    </source>
</evidence>
<dbReference type="Pfam" id="PF00633">
    <property type="entry name" value="HHH"/>
    <property type="match status" value="1"/>
</dbReference>
<dbReference type="InterPro" id="IPR015797">
    <property type="entry name" value="NUDIX_hydrolase-like_dom_sf"/>
</dbReference>
<comment type="similarity">
    <text evidence="3 14">Belongs to the Nth/MutY family.</text>
</comment>
<keyword evidence="11" id="KW-0411">Iron-sulfur</keyword>